<comment type="cofactor">
    <cofactor evidence="1">
        <name>FMN</name>
        <dbReference type="ChEBI" id="CHEBI:58210"/>
    </cofactor>
</comment>
<gene>
    <name evidence="8" type="ORF">BX611_1790</name>
</gene>
<reference evidence="8 9" key="1">
    <citation type="submission" date="2018-08" db="EMBL/GenBank/DDBJ databases">
        <title>Genomic Encyclopedia of Type Strains, Phase III (KMG-III): the genomes of soil and plant-associated and newly described type strains.</title>
        <authorList>
            <person name="Whitman W."/>
        </authorList>
    </citation>
    <scope>NUCLEOTIDE SEQUENCE [LARGE SCALE GENOMIC DNA]</scope>
    <source>
        <strain evidence="8 9">325-5</strain>
    </source>
</reference>
<comment type="similarity">
    <text evidence="2">Belongs to the nitroreductase family.</text>
</comment>
<evidence type="ECO:0000259" key="7">
    <source>
        <dbReference type="Pfam" id="PF00881"/>
    </source>
</evidence>
<dbReference type="InterPro" id="IPR033878">
    <property type="entry name" value="NfsB-like"/>
</dbReference>
<keyword evidence="5" id="KW-0521">NADP</keyword>
<evidence type="ECO:0000256" key="4">
    <source>
        <dbReference type="ARBA" id="ARBA00022643"/>
    </source>
</evidence>
<dbReference type="CDD" id="cd02149">
    <property type="entry name" value="NfsB-like"/>
    <property type="match status" value="1"/>
</dbReference>
<proteinExistence type="inferred from homology"/>
<dbReference type="OrthoDB" id="9809288at2"/>
<keyword evidence="6" id="KW-0560">Oxidoreductase</keyword>
<dbReference type="Proteomes" id="UP000256429">
    <property type="component" value="Unassembled WGS sequence"/>
</dbReference>
<evidence type="ECO:0000256" key="2">
    <source>
        <dbReference type="ARBA" id="ARBA00007118"/>
    </source>
</evidence>
<keyword evidence="9" id="KW-1185">Reference proteome</keyword>
<comment type="caution">
    <text evidence="8">The sequence shown here is derived from an EMBL/GenBank/DDBJ whole genome shotgun (WGS) entry which is preliminary data.</text>
</comment>
<keyword evidence="4" id="KW-0288">FMN</keyword>
<dbReference type="EMBL" id="QTTQ01000010">
    <property type="protein sequence ID" value="REE82244.1"/>
    <property type="molecule type" value="Genomic_DNA"/>
</dbReference>
<evidence type="ECO:0000256" key="5">
    <source>
        <dbReference type="ARBA" id="ARBA00022857"/>
    </source>
</evidence>
<protein>
    <submittedName>
        <fullName evidence="8">Nitroreductase</fullName>
    </submittedName>
</protein>
<evidence type="ECO:0000256" key="3">
    <source>
        <dbReference type="ARBA" id="ARBA00022630"/>
    </source>
</evidence>
<evidence type="ECO:0000313" key="9">
    <source>
        <dbReference type="Proteomes" id="UP000256429"/>
    </source>
</evidence>
<dbReference type="AlphaFoldDB" id="A0A3D9RXB7"/>
<evidence type="ECO:0000256" key="6">
    <source>
        <dbReference type="ARBA" id="ARBA00023002"/>
    </source>
</evidence>
<evidence type="ECO:0000313" key="8">
    <source>
        <dbReference type="EMBL" id="REE82244.1"/>
    </source>
</evidence>
<dbReference type="Gene3D" id="3.40.109.10">
    <property type="entry name" value="NADH Oxidase"/>
    <property type="match status" value="1"/>
</dbReference>
<dbReference type="GO" id="GO:0016491">
    <property type="term" value="F:oxidoreductase activity"/>
    <property type="evidence" value="ECO:0007669"/>
    <property type="project" value="UniProtKB-KW"/>
</dbReference>
<dbReference type="RefSeq" id="WP_115880241.1">
    <property type="nucleotide sequence ID" value="NZ_QTTQ01000010.1"/>
</dbReference>
<dbReference type="InterPro" id="IPR029479">
    <property type="entry name" value="Nitroreductase"/>
</dbReference>
<name>A0A3D9RXB7_9FLAO</name>
<feature type="domain" description="Nitroreductase" evidence="7">
    <location>
        <begin position="7"/>
        <end position="185"/>
    </location>
</feature>
<dbReference type="InterPro" id="IPR000415">
    <property type="entry name" value="Nitroreductase-like"/>
</dbReference>
<sequence length="211" mass="24310">MNIINSLAWRYATKKFDPAKKLSNQQIDTLKQAFNLTATSFGLQPVKMIVINNKELQEKFIEHSYYQRQVADASHLLVLCIEKDTTTEDINNYFDLEKKVRGVDEATISSFRNQLIEMYKNKSIEERQLSAIYQAYIILGNLMTVCAVEKIDACPLEGFIPEKIDTLLNLEKQNLKSVLLLPVGYRAEDDIMSKMKKVRKPLNETIIEITN</sequence>
<dbReference type="PANTHER" id="PTHR43673:SF2">
    <property type="entry name" value="NITROREDUCTASE"/>
    <property type="match status" value="1"/>
</dbReference>
<organism evidence="8 9">
    <name type="scientific">Lutibacter oceani</name>
    <dbReference type="NCBI Taxonomy" id="1853311"/>
    <lineage>
        <taxon>Bacteria</taxon>
        <taxon>Pseudomonadati</taxon>
        <taxon>Bacteroidota</taxon>
        <taxon>Flavobacteriia</taxon>
        <taxon>Flavobacteriales</taxon>
        <taxon>Flavobacteriaceae</taxon>
        <taxon>Lutibacter</taxon>
    </lineage>
</organism>
<accession>A0A3D9RXB7</accession>
<evidence type="ECO:0000256" key="1">
    <source>
        <dbReference type="ARBA" id="ARBA00001917"/>
    </source>
</evidence>
<dbReference type="PANTHER" id="PTHR43673">
    <property type="entry name" value="NAD(P)H NITROREDUCTASE YDGI-RELATED"/>
    <property type="match status" value="1"/>
</dbReference>
<keyword evidence="3" id="KW-0285">Flavoprotein</keyword>
<dbReference type="SUPFAM" id="SSF55469">
    <property type="entry name" value="FMN-dependent nitroreductase-like"/>
    <property type="match status" value="1"/>
</dbReference>
<dbReference type="Pfam" id="PF00881">
    <property type="entry name" value="Nitroreductase"/>
    <property type="match status" value="1"/>
</dbReference>